<organism evidence="1">
    <name type="scientific">Anguilla anguilla</name>
    <name type="common">European freshwater eel</name>
    <name type="synonym">Muraena anguilla</name>
    <dbReference type="NCBI Taxonomy" id="7936"/>
    <lineage>
        <taxon>Eukaryota</taxon>
        <taxon>Metazoa</taxon>
        <taxon>Chordata</taxon>
        <taxon>Craniata</taxon>
        <taxon>Vertebrata</taxon>
        <taxon>Euteleostomi</taxon>
        <taxon>Actinopterygii</taxon>
        <taxon>Neopterygii</taxon>
        <taxon>Teleostei</taxon>
        <taxon>Anguilliformes</taxon>
        <taxon>Anguillidae</taxon>
        <taxon>Anguilla</taxon>
    </lineage>
</organism>
<dbReference type="AlphaFoldDB" id="A0A0E9VI35"/>
<protein>
    <submittedName>
        <fullName evidence="1">Uncharacterized protein</fullName>
    </submittedName>
</protein>
<accession>A0A0E9VI35</accession>
<sequence length="27" mass="3092">MKVHTQAAKHTASHSHYIQKTLIIYSP</sequence>
<reference evidence="1" key="2">
    <citation type="journal article" date="2015" name="Fish Shellfish Immunol.">
        <title>Early steps in the European eel (Anguilla anguilla)-Vibrio vulnificus interaction in the gills: Role of the RtxA13 toxin.</title>
        <authorList>
            <person name="Callol A."/>
            <person name="Pajuelo D."/>
            <person name="Ebbesson L."/>
            <person name="Teles M."/>
            <person name="MacKenzie S."/>
            <person name="Amaro C."/>
        </authorList>
    </citation>
    <scope>NUCLEOTIDE SEQUENCE</scope>
</reference>
<evidence type="ECO:0000313" key="1">
    <source>
        <dbReference type="EMBL" id="JAH77722.1"/>
    </source>
</evidence>
<dbReference type="EMBL" id="GBXM01030855">
    <property type="protein sequence ID" value="JAH77722.1"/>
    <property type="molecule type" value="Transcribed_RNA"/>
</dbReference>
<reference evidence="1" key="1">
    <citation type="submission" date="2014-11" db="EMBL/GenBank/DDBJ databases">
        <authorList>
            <person name="Amaro Gonzalez C."/>
        </authorList>
    </citation>
    <scope>NUCLEOTIDE SEQUENCE</scope>
</reference>
<name>A0A0E9VI35_ANGAN</name>
<proteinExistence type="predicted"/>